<organism evidence="2 3">
    <name type="scientific">Cronartium quercuum f. sp. fusiforme G11</name>
    <dbReference type="NCBI Taxonomy" id="708437"/>
    <lineage>
        <taxon>Eukaryota</taxon>
        <taxon>Fungi</taxon>
        <taxon>Dikarya</taxon>
        <taxon>Basidiomycota</taxon>
        <taxon>Pucciniomycotina</taxon>
        <taxon>Pucciniomycetes</taxon>
        <taxon>Pucciniales</taxon>
        <taxon>Coleosporiaceae</taxon>
        <taxon>Cronartium</taxon>
    </lineage>
</organism>
<gene>
    <name evidence="2" type="ORF">CROQUDRAFT_97049</name>
</gene>
<dbReference type="Proteomes" id="UP000886653">
    <property type="component" value="Unassembled WGS sequence"/>
</dbReference>
<evidence type="ECO:0000256" key="1">
    <source>
        <dbReference type="SAM" id="MobiDB-lite"/>
    </source>
</evidence>
<name>A0A9P6NC08_9BASI</name>
<keyword evidence="3" id="KW-1185">Reference proteome</keyword>
<feature type="region of interest" description="Disordered" evidence="1">
    <location>
        <begin position="130"/>
        <end position="153"/>
    </location>
</feature>
<accession>A0A9P6NC08</accession>
<protein>
    <submittedName>
        <fullName evidence="2">Uncharacterized protein</fullName>
    </submittedName>
</protein>
<reference evidence="2" key="1">
    <citation type="submission" date="2013-11" db="EMBL/GenBank/DDBJ databases">
        <title>Genome sequence of the fusiform rust pathogen reveals effectors for host alternation and coevolution with pine.</title>
        <authorList>
            <consortium name="DOE Joint Genome Institute"/>
            <person name="Smith K."/>
            <person name="Pendleton A."/>
            <person name="Kubisiak T."/>
            <person name="Anderson C."/>
            <person name="Salamov A."/>
            <person name="Aerts A."/>
            <person name="Riley R."/>
            <person name="Clum A."/>
            <person name="Lindquist E."/>
            <person name="Ence D."/>
            <person name="Campbell M."/>
            <person name="Kronenberg Z."/>
            <person name="Feau N."/>
            <person name="Dhillon B."/>
            <person name="Hamelin R."/>
            <person name="Burleigh J."/>
            <person name="Smith J."/>
            <person name="Yandell M."/>
            <person name="Nelson C."/>
            <person name="Grigoriev I."/>
            <person name="Davis J."/>
        </authorList>
    </citation>
    <scope>NUCLEOTIDE SEQUENCE</scope>
    <source>
        <strain evidence="2">G11</strain>
    </source>
</reference>
<dbReference type="EMBL" id="MU167336">
    <property type="protein sequence ID" value="KAG0142827.1"/>
    <property type="molecule type" value="Genomic_DNA"/>
</dbReference>
<evidence type="ECO:0000313" key="2">
    <source>
        <dbReference type="EMBL" id="KAG0142827.1"/>
    </source>
</evidence>
<proteinExistence type="predicted"/>
<comment type="caution">
    <text evidence="2">The sequence shown here is derived from an EMBL/GenBank/DDBJ whole genome shotgun (WGS) entry which is preliminary data.</text>
</comment>
<evidence type="ECO:0000313" key="3">
    <source>
        <dbReference type="Proteomes" id="UP000886653"/>
    </source>
</evidence>
<dbReference type="AlphaFoldDB" id="A0A9P6NC08"/>
<sequence>MSNIQLEFIFKMWAELERSERTEVSPRYHGLSLSRALQSTFRACFRSLVCHRVLQPGPPGPTVLLASMVATKQMDNFQFRRADIDALWCVKRLANTRHTGLRHVGAQSHQVSESDKHISHQLICEEASARSPAKSNISKRSSRFKPSRTLKQGMRHDAVIQAEDIRIPLSTSVAKSKFTPRHFSTIRSDRQNPPSVFQSIKLEMTCDNMEVVTLRIVEATRQCSPKHVSAKPLMAISL</sequence>